<protein>
    <submittedName>
        <fullName evidence="6">DUF5917 domain-containing protein</fullName>
    </submittedName>
</protein>
<dbReference type="EMBL" id="UZAJ01042359">
    <property type="protein sequence ID" value="VDP22544.1"/>
    <property type="molecule type" value="Genomic_DNA"/>
</dbReference>
<dbReference type="InterPro" id="IPR045669">
    <property type="entry name" value="FHIP_C"/>
</dbReference>
<reference evidence="6" key="1">
    <citation type="submission" date="2016-06" db="UniProtKB">
        <authorList>
            <consortium name="WormBaseParasite"/>
        </authorList>
    </citation>
    <scope>IDENTIFICATION</scope>
</reference>
<dbReference type="WBParaSite" id="OFLC_0001556801-mRNA-1">
    <property type="protein sequence ID" value="OFLC_0001556801-mRNA-1"/>
    <property type="gene ID" value="OFLC_0001556801"/>
</dbReference>
<evidence type="ECO:0000256" key="2">
    <source>
        <dbReference type="SAM" id="MobiDB-lite"/>
    </source>
</evidence>
<proteinExistence type="inferred from homology"/>
<accession>A0A183I743</accession>
<evidence type="ECO:0000313" key="5">
    <source>
        <dbReference type="Proteomes" id="UP000267606"/>
    </source>
</evidence>
<dbReference type="Pfam" id="PF19314">
    <property type="entry name" value="DUF5917"/>
    <property type="match status" value="1"/>
</dbReference>
<keyword evidence="5" id="KW-1185">Reference proteome</keyword>
<dbReference type="PANTHER" id="PTHR21705">
    <property type="entry name" value="RAI16 PROTEIN-RELATED"/>
    <property type="match status" value="1"/>
</dbReference>
<evidence type="ECO:0000313" key="6">
    <source>
        <dbReference type="WBParaSite" id="OFLC_0001556801-mRNA-1"/>
    </source>
</evidence>
<dbReference type="AlphaFoldDB" id="A0A183I743"/>
<organism evidence="6">
    <name type="scientific">Onchocerca flexuosa</name>
    <dbReference type="NCBI Taxonomy" id="387005"/>
    <lineage>
        <taxon>Eukaryota</taxon>
        <taxon>Metazoa</taxon>
        <taxon>Ecdysozoa</taxon>
        <taxon>Nematoda</taxon>
        <taxon>Chromadorea</taxon>
        <taxon>Rhabditida</taxon>
        <taxon>Spirurina</taxon>
        <taxon>Spiruromorpha</taxon>
        <taxon>Filarioidea</taxon>
        <taxon>Onchocercidae</taxon>
        <taxon>Onchocerca</taxon>
    </lineage>
</organism>
<evidence type="ECO:0000313" key="4">
    <source>
        <dbReference type="EMBL" id="VDP22544.1"/>
    </source>
</evidence>
<dbReference type="STRING" id="387005.A0A183I743"/>
<reference evidence="4 5" key="2">
    <citation type="submission" date="2018-11" db="EMBL/GenBank/DDBJ databases">
        <authorList>
            <consortium name="Pathogen Informatics"/>
        </authorList>
    </citation>
    <scope>NUCLEOTIDE SEQUENCE [LARGE SCALE GENOMIC DNA]</scope>
</reference>
<feature type="region of interest" description="Disordered" evidence="2">
    <location>
        <begin position="187"/>
        <end position="211"/>
    </location>
</feature>
<gene>
    <name evidence="4" type="ORF">OFLC_LOCUS15555</name>
</gene>
<evidence type="ECO:0000259" key="3">
    <source>
        <dbReference type="Pfam" id="PF19314"/>
    </source>
</evidence>
<evidence type="ECO:0000256" key="1">
    <source>
        <dbReference type="ARBA" id="ARBA00024336"/>
    </source>
</evidence>
<dbReference type="PANTHER" id="PTHR21705:SF11">
    <property type="entry name" value="FHIP FAMILY PROTEIN CG3558"/>
    <property type="match status" value="1"/>
</dbReference>
<sequence>MALLDRVPATKVKHSLEENLALIDSRIQYLEELKAETIPPESENDNFKGDTKNNDDDEYLAPLGQPIECFENRGVGPFLESILRSLENMLDNSLYVTLQTTSILAALASYPQPLIAHYLFDQCMHLQPNVKSLFKIMDSLKMQIDAYASSLDGFDVLLERGIKFLRLRAERYEKAMENSRQNMLRLQSSGDSLSRNDNREGANLSRGLLNR</sequence>
<name>A0A183I743_9BILA</name>
<feature type="domain" description="FHF complex subunit HOOK-interacting protein C-terminal" evidence="3">
    <location>
        <begin position="76"/>
        <end position="166"/>
    </location>
</feature>
<dbReference type="Proteomes" id="UP000267606">
    <property type="component" value="Unassembled WGS sequence"/>
</dbReference>
<comment type="similarity">
    <text evidence="1">Belongs to the FHIP family.</text>
</comment>
<dbReference type="InterPro" id="IPR019384">
    <property type="entry name" value="FHIP"/>
</dbReference>